<keyword evidence="1" id="KW-0378">Hydrolase</keyword>
<reference evidence="3 4" key="1">
    <citation type="submission" date="2019-07" db="EMBL/GenBank/DDBJ databases">
        <title>Genomic Encyclopedia of Type Strains, Phase IV (KMG-IV): sequencing the most valuable type-strain genomes for metagenomic binning, comparative biology and taxonomic classification.</title>
        <authorList>
            <person name="Goeker M."/>
        </authorList>
    </citation>
    <scope>NUCLEOTIDE SEQUENCE [LARGE SCALE GENOMIC DNA]</scope>
    <source>
        <strain evidence="3 4">SS015</strain>
    </source>
</reference>
<comment type="caution">
    <text evidence="3">The sequence shown here is derived from an EMBL/GenBank/DDBJ whole genome shotgun (WGS) entry which is preliminary data.</text>
</comment>
<dbReference type="CDD" id="cd03443">
    <property type="entry name" value="PaaI_thioesterase"/>
    <property type="match status" value="1"/>
</dbReference>
<dbReference type="AlphaFoldDB" id="A0A5D3WN35"/>
<dbReference type="InterPro" id="IPR029069">
    <property type="entry name" value="HotDog_dom_sf"/>
</dbReference>
<dbReference type="EMBL" id="VNIB01000001">
    <property type="protein sequence ID" value="TYO99981.1"/>
    <property type="molecule type" value="Genomic_DNA"/>
</dbReference>
<dbReference type="SUPFAM" id="SSF54637">
    <property type="entry name" value="Thioesterase/thiol ester dehydrase-isomerase"/>
    <property type="match status" value="1"/>
</dbReference>
<evidence type="ECO:0000313" key="3">
    <source>
        <dbReference type="EMBL" id="TYO99981.1"/>
    </source>
</evidence>
<dbReference type="RefSeq" id="WP_148894175.1">
    <property type="nucleotide sequence ID" value="NZ_VNIB01000001.1"/>
</dbReference>
<dbReference type="PANTHER" id="PTHR42856">
    <property type="entry name" value="ACYL-COENZYME A THIOESTERASE PAAI"/>
    <property type="match status" value="1"/>
</dbReference>
<dbReference type="InterPro" id="IPR003736">
    <property type="entry name" value="PAAI_dom"/>
</dbReference>
<dbReference type="PANTHER" id="PTHR42856:SF1">
    <property type="entry name" value="ACYL-COENZYME A THIOESTERASE PAAI"/>
    <property type="match status" value="1"/>
</dbReference>
<dbReference type="GO" id="GO:0016289">
    <property type="term" value="F:acyl-CoA hydrolase activity"/>
    <property type="evidence" value="ECO:0007669"/>
    <property type="project" value="TreeGrafter"/>
</dbReference>
<keyword evidence="4" id="KW-1185">Reference proteome</keyword>
<dbReference type="Pfam" id="PF03061">
    <property type="entry name" value="4HBT"/>
    <property type="match status" value="1"/>
</dbReference>
<dbReference type="Proteomes" id="UP000324159">
    <property type="component" value="Unassembled WGS sequence"/>
</dbReference>
<accession>A0A5D3WN35</accession>
<proteinExistence type="predicted"/>
<dbReference type="NCBIfam" id="TIGR00369">
    <property type="entry name" value="unchar_dom_1"/>
    <property type="match status" value="1"/>
</dbReference>
<feature type="domain" description="Thioesterase" evidence="2">
    <location>
        <begin position="45"/>
        <end position="115"/>
    </location>
</feature>
<dbReference type="InterPro" id="IPR052723">
    <property type="entry name" value="Acyl-CoA_thioesterase_PaaI"/>
</dbReference>
<organism evidence="3 4">
    <name type="scientific">Geothermobacter ehrlichii</name>
    <dbReference type="NCBI Taxonomy" id="213224"/>
    <lineage>
        <taxon>Bacteria</taxon>
        <taxon>Pseudomonadati</taxon>
        <taxon>Thermodesulfobacteriota</taxon>
        <taxon>Desulfuromonadia</taxon>
        <taxon>Desulfuromonadales</taxon>
        <taxon>Geothermobacteraceae</taxon>
        <taxon>Geothermobacter</taxon>
    </lineage>
</organism>
<dbReference type="InterPro" id="IPR006683">
    <property type="entry name" value="Thioestr_dom"/>
</dbReference>
<gene>
    <name evidence="3" type="ORF">EDC39_101142</name>
</gene>
<protein>
    <submittedName>
        <fullName evidence="3">Acyl-CoA thioesterase</fullName>
    </submittedName>
</protein>
<evidence type="ECO:0000313" key="4">
    <source>
        <dbReference type="Proteomes" id="UP000324159"/>
    </source>
</evidence>
<evidence type="ECO:0000256" key="1">
    <source>
        <dbReference type="ARBA" id="ARBA00022801"/>
    </source>
</evidence>
<evidence type="ECO:0000259" key="2">
    <source>
        <dbReference type="Pfam" id="PF03061"/>
    </source>
</evidence>
<sequence>MKEIEAFLAQNDRFAGHCGIELLEAAAGFARAKMPLQPWHFNAAGTVHGGAIFTLADFAFAVAVNAGGTLALAIDTHLTFMKAVSEGVLEAEAREVSANRRLATYQVRITAGEELVALFQGTAYRKEGRTPVQGFQTTGSK</sequence>
<dbReference type="OrthoDB" id="32575at2"/>
<dbReference type="Gene3D" id="3.10.129.10">
    <property type="entry name" value="Hotdog Thioesterase"/>
    <property type="match status" value="1"/>
</dbReference>
<name>A0A5D3WN35_9BACT</name>